<organism evidence="1">
    <name type="scientific">uncultured Chloroflexia bacterium</name>
    <dbReference type="NCBI Taxonomy" id="1672391"/>
    <lineage>
        <taxon>Bacteria</taxon>
        <taxon>Bacillati</taxon>
        <taxon>Chloroflexota</taxon>
        <taxon>Chloroflexia</taxon>
        <taxon>environmental samples</taxon>
    </lineage>
</organism>
<sequence length="50" mass="5644">MPAYLSDANGLWQHVGCVMRRGLANFEAYRHVVAFLQMLCVSNTCFDGHN</sequence>
<dbReference type="AlphaFoldDB" id="A0A6J4N357"/>
<proteinExistence type="predicted"/>
<gene>
    <name evidence="1" type="ORF">AVDCRST_MAG93-8829</name>
</gene>
<protein>
    <submittedName>
        <fullName evidence="1">Uncharacterized protein</fullName>
    </submittedName>
</protein>
<dbReference type="EMBL" id="CADCTR010002963">
    <property type="protein sequence ID" value="CAA9376098.1"/>
    <property type="molecule type" value="Genomic_DNA"/>
</dbReference>
<feature type="non-terminal residue" evidence="1">
    <location>
        <position position="50"/>
    </location>
</feature>
<reference evidence="1" key="1">
    <citation type="submission" date="2020-02" db="EMBL/GenBank/DDBJ databases">
        <authorList>
            <person name="Meier V. D."/>
        </authorList>
    </citation>
    <scope>NUCLEOTIDE SEQUENCE</scope>
    <source>
        <strain evidence="1">AVDCRST_MAG93</strain>
    </source>
</reference>
<accession>A0A6J4N357</accession>
<name>A0A6J4N357_9CHLR</name>
<evidence type="ECO:0000313" key="1">
    <source>
        <dbReference type="EMBL" id="CAA9376098.1"/>
    </source>
</evidence>